<reference evidence="3 4" key="1">
    <citation type="submission" date="2021-09" db="EMBL/GenBank/DDBJ databases">
        <title>Genomic insights and catalytic innovation underlie evolution of tropane alkaloids biosynthesis.</title>
        <authorList>
            <person name="Wang Y.-J."/>
            <person name="Tian T."/>
            <person name="Huang J.-P."/>
            <person name="Huang S.-X."/>
        </authorList>
    </citation>
    <scope>NUCLEOTIDE SEQUENCE [LARGE SCALE GENOMIC DNA]</scope>
    <source>
        <strain evidence="3">KIB-2018</strain>
        <tissue evidence="3">Leaf</tissue>
    </source>
</reference>
<keyword evidence="4" id="KW-1185">Reference proteome</keyword>
<accession>A0AAV8TAX9</accession>
<evidence type="ECO:0000313" key="4">
    <source>
        <dbReference type="Proteomes" id="UP001159364"/>
    </source>
</evidence>
<feature type="region of interest" description="Disordered" evidence="1">
    <location>
        <begin position="43"/>
        <end position="73"/>
    </location>
</feature>
<dbReference type="Proteomes" id="UP001159364">
    <property type="component" value="Linkage Group LG05"/>
</dbReference>
<dbReference type="GO" id="GO:0045087">
    <property type="term" value="P:innate immune response"/>
    <property type="evidence" value="ECO:0007669"/>
    <property type="project" value="InterPro"/>
</dbReference>
<dbReference type="PANTHER" id="PTHR34663:SF19">
    <property type="match status" value="1"/>
</dbReference>
<organism evidence="3 4">
    <name type="scientific">Erythroxylum novogranatense</name>
    <dbReference type="NCBI Taxonomy" id="1862640"/>
    <lineage>
        <taxon>Eukaryota</taxon>
        <taxon>Viridiplantae</taxon>
        <taxon>Streptophyta</taxon>
        <taxon>Embryophyta</taxon>
        <taxon>Tracheophyta</taxon>
        <taxon>Spermatophyta</taxon>
        <taxon>Magnoliopsida</taxon>
        <taxon>eudicotyledons</taxon>
        <taxon>Gunneridae</taxon>
        <taxon>Pentapetalae</taxon>
        <taxon>rosids</taxon>
        <taxon>fabids</taxon>
        <taxon>Malpighiales</taxon>
        <taxon>Erythroxylaceae</taxon>
        <taxon>Erythroxylum</taxon>
    </lineage>
</organism>
<dbReference type="InterPro" id="IPR044700">
    <property type="entry name" value="PIP2/PIPL1"/>
</dbReference>
<name>A0AAV8TAX9_9ROSI</name>
<keyword evidence="2" id="KW-0732">Signal</keyword>
<comment type="caution">
    <text evidence="3">The sequence shown here is derived from an EMBL/GenBank/DDBJ whole genome shotgun (WGS) entry which is preliminary data.</text>
</comment>
<feature type="chain" id="PRO_5043597250" description="Glycine-rich protein" evidence="2">
    <location>
        <begin position="33"/>
        <end position="102"/>
    </location>
</feature>
<evidence type="ECO:0000313" key="3">
    <source>
        <dbReference type="EMBL" id="KAJ8763365.1"/>
    </source>
</evidence>
<protein>
    <recommendedName>
        <fullName evidence="5">Glycine-rich protein</fullName>
    </recommendedName>
</protein>
<feature type="signal peptide" evidence="2">
    <location>
        <begin position="1"/>
        <end position="32"/>
    </location>
</feature>
<evidence type="ECO:0000256" key="1">
    <source>
        <dbReference type="SAM" id="MobiDB-lite"/>
    </source>
</evidence>
<evidence type="ECO:0008006" key="5">
    <source>
        <dbReference type="Google" id="ProtNLM"/>
    </source>
</evidence>
<dbReference type="EMBL" id="JAIWQS010000005">
    <property type="protein sequence ID" value="KAJ8763365.1"/>
    <property type="molecule type" value="Genomic_DNA"/>
</dbReference>
<dbReference type="AlphaFoldDB" id="A0AAV8TAX9"/>
<sequence>MSRENNTSKVFCFLLLCSVISLTTTLLEGVEARRFSGSRLAGDVGRDKPEGVARSFSINGEAKDSGPSPGVGHKYKDLQAIEDIKNSGPIRGNGHQNVSGKN</sequence>
<proteinExistence type="predicted"/>
<dbReference type="PANTHER" id="PTHR34663">
    <property type="entry name" value="OS06G0637400 PROTEIN"/>
    <property type="match status" value="1"/>
</dbReference>
<gene>
    <name evidence="3" type="ORF">K2173_002248</name>
</gene>
<dbReference type="GO" id="GO:0050793">
    <property type="term" value="P:regulation of developmental process"/>
    <property type="evidence" value="ECO:0007669"/>
    <property type="project" value="InterPro"/>
</dbReference>
<evidence type="ECO:0000256" key="2">
    <source>
        <dbReference type="SAM" id="SignalP"/>
    </source>
</evidence>